<dbReference type="EMBL" id="LXQA011418733">
    <property type="protein sequence ID" value="MCI96587.1"/>
    <property type="molecule type" value="Genomic_DNA"/>
</dbReference>
<proteinExistence type="predicted"/>
<protein>
    <submittedName>
        <fullName evidence="1">Uncharacterized protein</fullName>
    </submittedName>
</protein>
<dbReference type="Proteomes" id="UP000265520">
    <property type="component" value="Unassembled WGS sequence"/>
</dbReference>
<evidence type="ECO:0000313" key="2">
    <source>
        <dbReference type="Proteomes" id="UP000265520"/>
    </source>
</evidence>
<reference evidence="1 2" key="1">
    <citation type="journal article" date="2018" name="Front. Plant Sci.">
        <title>Red Clover (Trifolium pratense) and Zigzag Clover (T. medium) - A Picture of Genomic Similarities and Differences.</title>
        <authorList>
            <person name="Dluhosova J."/>
            <person name="Istvanek J."/>
            <person name="Nedelnik J."/>
            <person name="Repkova J."/>
        </authorList>
    </citation>
    <scope>NUCLEOTIDE SEQUENCE [LARGE SCALE GENOMIC DNA]</scope>
    <source>
        <strain evidence="2">cv. 10/8</strain>
        <tissue evidence="1">Leaf</tissue>
    </source>
</reference>
<sequence length="42" mass="4752">SRSLRWRVAQLNQAVEEDPLEIAHRAAWADGAARQHGKLCKI</sequence>
<keyword evidence="2" id="KW-1185">Reference proteome</keyword>
<dbReference type="AlphaFoldDB" id="A0A392W870"/>
<evidence type="ECO:0000313" key="1">
    <source>
        <dbReference type="EMBL" id="MCI96587.1"/>
    </source>
</evidence>
<comment type="caution">
    <text evidence="1">The sequence shown here is derived from an EMBL/GenBank/DDBJ whole genome shotgun (WGS) entry which is preliminary data.</text>
</comment>
<organism evidence="1 2">
    <name type="scientific">Trifolium medium</name>
    <dbReference type="NCBI Taxonomy" id="97028"/>
    <lineage>
        <taxon>Eukaryota</taxon>
        <taxon>Viridiplantae</taxon>
        <taxon>Streptophyta</taxon>
        <taxon>Embryophyta</taxon>
        <taxon>Tracheophyta</taxon>
        <taxon>Spermatophyta</taxon>
        <taxon>Magnoliopsida</taxon>
        <taxon>eudicotyledons</taxon>
        <taxon>Gunneridae</taxon>
        <taxon>Pentapetalae</taxon>
        <taxon>rosids</taxon>
        <taxon>fabids</taxon>
        <taxon>Fabales</taxon>
        <taxon>Fabaceae</taxon>
        <taxon>Papilionoideae</taxon>
        <taxon>50 kb inversion clade</taxon>
        <taxon>NPAAA clade</taxon>
        <taxon>Hologalegina</taxon>
        <taxon>IRL clade</taxon>
        <taxon>Trifolieae</taxon>
        <taxon>Trifolium</taxon>
    </lineage>
</organism>
<accession>A0A392W870</accession>
<feature type="non-terminal residue" evidence="1">
    <location>
        <position position="1"/>
    </location>
</feature>
<name>A0A392W870_9FABA</name>